<name>A0A0D2X3I3_CAPO3</name>
<dbReference type="InterPro" id="IPR024849">
    <property type="entry name" value="Shootin-1"/>
</dbReference>
<dbReference type="PANTHER" id="PTHR46606">
    <property type="entry name" value="SHOOTIN-1"/>
    <property type="match status" value="1"/>
</dbReference>
<keyword evidence="3" id="KW-1185">Reference proteome</keyword>
<dbReference type="GO" id="GO:0031252">
    <property type="term" value="C:cell leading edge"/>
    <property type="evidence" value="ECO:0007669"/>
    <property type="project" value="TreeGrafter"/>
</dbReference>
<dbReference type="PANTHER" id="PTHR46606:SF5">
    <property type="entry name" value="SHOOTIN-1"/>
    <property type="match status" value="1"/>
</dbReference>
<dbReference type="EMBL" id="KE346367">
    <property type="protein sequence ID" value="KJE94359.1"/>
    <property type="molecule type" value="Genomic_DNA"/>
</dbReference>
<dbReference type="AlphaFoldDB" id="A0A0D2X3I3"/>
<dbReference type="RefSeq" id="XP_004346699.1">
    <property type="nucleotide sequence ID" value="XM_004346649.2"/>
</dbReference>
<evidence type="ECO:0000256" key="1">
    <source>
        <dbReference type="SAM" id="Coils"/>
    </source>
</evidence>
<feature type="coiled-coil region" evidence="1">
    <location>
        <begin position="11"/>
        <end position="38"/>
    </location>
</feature>
<reference evidence="3" key="1">
    <citation type="submission" date="2011-02" db="EMBL/GenBank/DDBJ databases">
        <title>The Genome Sequence of Capsaspora owczarzaki ATCC 30864.</title>
        <authorList>
            <person name="Russ C."/>
            <person name="Cuomo C."/>
            <person name="Burger G."/>
            <person name="Gray M.W."/>
            <person name="Holland P.W.H."/>
            <person name="King N."/>
            <person name="Lang F.B.F."/>
            <person name="Roger A.J."/>
            <person name="Ruiz-Trillo I."/>
            <person name="Young S.K."/>
            <person name="Zeng Q."/>
            <person name="Gargeya S."/>
            <person name="Alvarado L."/>
            <person name="Berlin A."/>
            <person name="Chapman S.B."/>
            <person name="Chen Z."/>
            <person name="Freedman E."/>
            <person name="Gellesch M."/>
            <person name="Goldberg J."/>
            <person name="Griggs A."/>
            <person name="Gujja S."/>
            <person name="Heilman E."/>
            <person name="Heiman D."/>
            <person name="Howarth C."/>
            <person name="Mehta T."/>
            <person name="Neiman D."/>
            <person name="Pearson M."/>
            <person name="Roberts A."/>
            <person name="Saif S."/>
            <person name="Shea T."/>
            <person name="Shenoy N."/>
            <person name="Sisk P."/>
            <person name="Stolte C."/>
            <person name="Sykes S."/>
            <person name="White J."/>
            <person name="Yandava C."/>
            <person name="Haas B."/>
            <person name="Nusbaum C."/>
            <person name="Birren B."/>
        </authorList>
    </citation>
    <scope>NUCLEOTIDE SEQUENCE</scope>
    <source>
        <strain evidence="3">ATCC 30864</strain>
    </source>
</reference>
<dbReference type="Proteomes" id="UP000008743">
    <property type="component" value="Unassembled WGS sequence"/>
</dbReference>
<proteinExistence type="predicted"/>
<sequence>MAAIPGADIMVQKLTQQLKETTAEKLDAEAKLTKLKAVATKAFGEFNDIRVKYDNEKKKNAESRALVEGAAADRTKLANAQATLAKIVSVSKVAFKEFNELKEQYEIAVFTRQEAEKYAAELLEHIKQLQAHSEETAKHRLSVNNSAFAEEVQKLVVAVQAEKDAKIKLETALREANDSSNAQIEHLKTNVALLQQRLEETQATHLQQLKQQQQESAAALAEAARSAASAAQGSVTEVFQRETAALRSDLLAEQQLRQQAEARATFAEASANNDRIVELERQVAMMKDLLERSDEKLSRAEERAEEAERRVAEVSAARAAAIDPEASSVQGVLSAVAGIPPPPPPPLPPTYNPMDRPTLRLKKRSQMSILTGQAVEVAVDPRAEAFSEMINRIKSGAVLLKKTSHQAAPAVASGQMSQLASMLSLKSTDGPHSSAGSKPSGHIPINDELAAKLKRVRPTSVHEPSPAAVAAALIATPVPAPATLPKPSASAVVAAVEQPAPVVPVAIQIEATAIPDSAIEMAALLESDATNDAISESASKTASFEGAPTSDVDYDMLFANIEEQLKSFS</sequence>
<feature type="coiled-coil region" evidence="1">
    <location>
        <begin position="276"/>
        <end position="317"/>
    </location>
</feature>
<organism evidence="2 3">
    <name type="scientific">Capsaspora owczarzaki (strain ATCC 30864)</name>
    <dbReference type="NCBI Taxonomy" id="595528"/>
    <lineage>
        <taxon>Eukaryota</taxon>
        <taxon>Filasterea</taxon>
        <taxon>Capsaspora</taxon>
    </lineage>
</organism>
<evidence type="ECO:0000313" key="2">
    <source>
        <dbReference type="EMBL" id="KJE94359.1"/>
    </source>
</evidence>
<dbReference type="PhylomeDB" id="A0A0D2X3I3"/>
<dbReference type="InParanoid" id="A0A0D2X3I3"/>
<gene>
    <name evidence="2" type="ORF">CAOG_005014</name>
</gene>
<accession>A0A0D2X3I3</accession>
<dbReference type="GO" id="GO:0005737">
    <property type="term" value="C:cytoplasm"/>
    <property type="evidence" value="ECO:0007669"/>
    <property type="project" value="TreeGrafter"/>
</dbReference>
<feature type="coiled-coil region" evidence="1">
    <location>
        <begin position="177"/>
        <end position="226"/>
    </location>
</feature>
<evidence type="ECO:0000313" key="3">
    <source>
        <dbReference type="Proteomes" id="UP000008743"/>
    </source>
</evidence>
<protein>
    <submittedName>
        <fullName evidence="2">Uncharacterized protein</fullName>
    </submittedName>
</protein>
<keyword evidence="1" id="KW-0175">Coiled coil</keyword>